<protein>
    <submittedName>
        <fullName evidence="1">Uncharacterized protein</fullName>
    </submittedName>
</protein>
<dbReference type="Proteomes" id="UP000029981">
    <property type="component" value="Chromosome 6"/>
</dbReference>
<proteinExistence type="predicted"/>
<reference evidence="1 2" key="2">
    <citation type="journal article" date="2009" name="PLoS ONE">
        <title>An integrated genetic and cytogenetic map of the cucumber genome.</title>
        <authorList>
            <person name="Ren Y."/>
            <person name="Zhang Z."/>
            <person name="Liu J."/>
            <person name="Staub J.E."/>
            <person name="Han Y."/>
            <person name="Cheng Z."/>
            <person name="Li X."/>
            <person name="Lu J."/>
            <person name="Miao H."/>
            <person name="Kang H."/>
            <person name="Xie B."/>
            <person name="Gu X."/>
            <person name="Wang X."/>
            <person name="Du Y."/>
            <person name="Jin W."/>
            <person name="Huang S."/>
        </authorList>
    </citation>
    <scope>NUCLEOTIDE SEQUENCE [LARGE SCALE GENOMIC DNA]</scope>
    <source>
        <strain evidence="2">cv. 9930</strain>
    </source>
</reference>
<sequence>MASDSFFQSLDFWVTVTVSSHHQPLPALLYGKERKNLWSLLEFWLNLNLFSITHLSTFL</sequence>
<dbReference type="AlphaFoldDB" id="A0A0A0KMU8"/>
<evidence type="ECO:0000313" key="2">
    <source>
        <dbReference type="Proteomes" id="UP000029981"/>
    </source>
</evidence>
<reference evidence="1 2" key="4">
    <citation type="journal article" date="2011" name="BMC Genomics">
        <title>RNA-Seq improves annotation of protein-coding genes in the cucumber genome.</title>
        <authorList>
            <person name="Li Z."/>
            <person name="Zhang Z."/>
            <person name="Yan P."/>
            <person name="Huang S."/>
            <person name="Fei Z."/>
            <person name="Lin K."/>
        </authorList>
    </citation>
    <scope>NUCLEOTIDE SEQUENCE [LARGE SCALE GENOMIC DNA]</scope>
    <source>
        <strain evidence="2">cv. 9930</strain>
    </source>
</reference>
<organism evidence="1 2">
    <name type="scientific">Cucumis sativus</name>
    <name type="common">Cucumber</name>
    <dbReference type="NCBI Taxonomy" id="3659"/>
    <lineage>
        <taxon>Eukaryota</taxon>
        <taxon>Viridiplantae</taxon>
        <taxon>Streptophyta</taxon>
        <taxon>Embryophyta</taxon>
        <taxon>Tracheophyta</taxon>
        <taxon>Spermatophyta</taxon>
        <taxon>Magnoliopsida</taxon>
        <taxon>eudicotyledons</taxon>
        <taxon>Gunneridae</taxon>
        <taxon>Pentapetalae</taxon>
        <taxon>rosids</taxon>
        <taxon>fabids</taxon>
        <taxon>Cucurbitales</taxon>
        <taxon>Cucurbitaceae</taxon>
        <taxon>Benincaseae</taxon>
        <taxon>Cucumis</taxon>
    </lineage>
</organism>
<name>A0A0A0KMU8_CUCSA</name>
<dbReference type="Gramene" id="KGN49011">
    <property type="protein sequence ID" value="KGN49011"/>
    <property type="gene ID" value="Csa_6G510290"/>
</dbReference>
<dbReference type="EMBL" id="CM002927">
    <property type="protein sequence ID" value="KGN49011.1"/>
    <property type="molecule type" value="Genomic_DNA"/>
</dbReference>
<keyword evidence="2" id="KW-1185">Reference proteome</keyword>
<reference evidence="1 2" key="1">
    <citation type="journal article" date="2009" name="Nat. Genet.">
        <title>The genome of the cucumber, Cucumis sativus L.</title>
        <authorList>
            <person name="Huang S."/>
            <person name="Li R."/>
            <person name="Zhang Z."/>
            <person name="Li L."/>
            <person name="Gu X."/>
            <person name="Fan W."/>
            <person name="Lucas W.J."/>
            <person name="Wang X."/>
            <person name="Xie B."/>
            <person name="Ni P."/>
            <person name="Ren Y."/>
            <person name="Zhu H."/>
            <person name="Li J."/>
            <person name="Lin K."/>
            <person name="Jin W."/>
            <person name="Fei Z."/>
            <person name="Li G."/>
            <person name="Staub J."/>
            <person name="Kilian A."/>
            <person name="van der Vossen E.A."/>
            <person name="Wu Y."/>
            <person name="Guo J."/>
            <person name="He J."/>
            <person name="Jia Z."/>
            <person name="Ren Y."/>
            <person name="Tian G."/>
            <person name="Lu Y."/>
            <person name="Ruan J."/>
            <person name="Qian W."/>
            <person name="Wang M."/>
            <person name="Huang Q."/>
            <person name="Li B."/>
            <person name="Xuan Z."/>
            <person name="Cao J."/>
            <person name="Asan"/>
            <person name="Wu Z."/>
            <person name="Zhang J."/>
            <person name="Cai Q."/>
            <person name="Bai Y."/>
            <person name="Zhao B."/>
            <person name="Han Y."/>
            <person name="Li Y."/>
            <person name="Li X."/>
            <person name="Wang S."/>
            <person name="Shi Q."/>
            <person name="Liu S."/>
            <person name="Cho W.K."/>
            <person name="Kim J.Y."/>
            <person name="Xu Y."/>
            <person name="Heller-Uszynska K."/>
            <person name="Miao H."/>
            <person name="Cheng Z."/>
            <person name="Zhang S."/>
            <person name="Wu J."/>
            <person name="Yang Y."/>
            <person name="Kang H."/>
            <person name="Li M."/>
            <person name="Liang H."/>
            <person name="Ren X."/>
            <person name="Shi Z."/>
            <person name="Wen M."/>
            <person name="Jian M."/>
            <person name="Yang H."/>
            <person name="Zhang G."/>
            <person name="Yang Z."/>
            <person name="Chen R."/>
            <person name="Liu S."/>
            <person name="Li J."/>
            <person name="Ma L."/>
            <person name="Liu H."/>
            <person name="Zhou Y."/>
            <person name="Zhao J."/>
            <person name="Fang X."/>
            <person name="Li G."/>
            <person name="Fang L."/>
            <person name="Li Y."/>
            <person name="Liu D."/>
            <person name="Zheng H."/>
            <person name="Zhang Y."/>
            <person name="Qin N."/>
            <person name="Li Z."/>
            <person name="Yang G."/>
            <person name="Yang S."/>
            <person name="Bolund L."/>
            <person name="Kristiansen K."/>
            <person name="Zheng H."/>
            <person name="Li S."/>
            <person name="Zhang X."/>
            <person name="Yang H."/>
            <person name="Wang J."/>
            <person name="Sun R."/>
            <person name="Zhang B."/>
            <person name="Jiang S."/>
            <person name="Wang J."/>
            <person name="Du Y."/>
            <person name="Li S."/>
        </authorList>
    </citation>
    <scope>NUCLEOTIDE SEQUENCE [LARGE SCALE GENOMIC DNA]</scope>
    <source>
        <strain evidence="2">cv. 9930</strain>
    </source>
</reference>
<gene>
    <name evidence="1" type="ORF">Csa_6G510290</name>
</gene>
<evidence type="ECO:0000313" key="1">
    <source>
        <dbReference type="EMBL" id="KGN49011.1"/>
    </source>
</evidence>
<reference evidence="1 2" key="3">
    <citation type="journal article" date="2010" name="BMC Genomics">
        <title>Transcriptome sequencing and comparative analysis of cucumber flowers with different sex types.</title>
        <authorList>
            <person name="Guo S."/>
            <person name="Zheng Y."/>
            <person name="Joung J.G."/>
            <person name="Liu S."/>
            <person name="Zhang Z."/>
            <person name="Crasta O.R."/>
            <person name="Sobral B.W."/>
            <person name="Xu Y."/>
            <person name="Huang S."/>
            <person name="Fei Z."/>
        </authorList>
    </citation>
    <scope>NUCLEOTIDE SEQUENCE [LARGE SCALE GENOMIC DNA]</scope>
    <source>
        <strain evidence="2">cv. 9930</strain>
    </source>
</reference>
<accession>A0A0A0KMU8</accession>